<evidence type="ECO:0000313" key="12">
    <source>
        <dbReference type="WBParaSite" id="PSAMB.scaffold1158size35130.g11432.t1"/>
    </source>
</evidence>
<dbReference type="InterPro" id="IPR002138">
    <property type="entry name" value="Pept_C14_p10"/>
</dbReference>
<evidence type="ECO:0000256" key="5">
    <source>
        <dbReference type="ARBA" id="ARBA00022807"/>
    </source>
</evidence>
<dbReference type="CDD" id="cd01671">
    <property type="entry name" value="CARD"/>
    <property type="match status" value="1"/>
</dbReference>
<dbReference type="GO" id="GO:0004197">
    <property type="term" value="F:cysteine-type endopeptidase activity"/>
    <property type="evidence" value="ECO:0007669"/>
    <property type="project" value="InterPro"/>
</dbReference>
<evidence type="ECO:0000256" key="7">
    <source>
        <dbReference type="RuleBase" id="RU003971"/>
    </source>
</evidence>
<dbReference type="PROSITE" id="PS50207">
    <property type="entry name" value="CASPASE_P10"/>
    <property type="match status" value="1"/>
</dbReference>
<evidence type="ECO:0000256" key="2">
    <source>
        <dbReference type="ARBA" id="ARBA00022670"/>
    </source>
</evidence>
<reference evidence="12" key="1">
    <citation type="submission" date="2022-11" db="UniProtKB">
        <authorList>
            <consortium name="WormBaseParasite"/>
        </authorList>
    </citation>
    <scope>IDENTIFICATION</scope>
</reference>
<dbReference type="InterPro" id="IPR011029">
    <property type="entry name" value="DEATH-like_dom_sf"/>
</dbReference>
<dbReference type="PROSITE" id="PS50208">
    <property type="entry name" value="CASPASE_P20"/>
    <property type="match status" value="1"/>
</dbReference>
<dbReference type="InterPro" id="IPR001309">
    <property type="entry name" value="Pept_C14_p20"/>
</dbReference>
<dbReference type="InterPro" id="IPR029030">
    <property type="entry name" value="Caspase-like_dom_sf"/>
</dbReference>
<evidence type="ECO:0000313" key="11">
    <source>
        <dbReference type="Proteomes" id="UP000887566"/>
    </source>
</evidence>
<evidence type="ECO:0000256" key="6">
    <source>
        <dbReference type="ARBA" id="ARBA00023145"/>
    </source>
</evidence>
<evidence type="ECO:0000256" key="3">
    <source>
        <dbReference type="ARBA" id="ARBA00022703"/>
    </source>
</evidence>
<dbReference type="PROSITE" id="PS01122">
    <property type="entry name" value="CASPASE_CYS"/>
    <property type="match status" value="1"/>
</dbReference>
<dbReference type="InterPro" id="IPR033139">
    <property type="entry name" value="Caspase_cys_AS"/>
</dbReference>
<dbReference type="Pfam" id="PF00656">
    <property type="entry name" value="Peptidase_C14"/>
    <property type="match status" value="1"/>
</dbReference>
<dbReference type="InterPro" id="IPR011600">
    <property type="entry name" value="Pept_C14_caspase"/>
</dbReference>
<dbReference type="GO" id="GO:0006508">
    <property type="term" value="P:proteolysis"/>
    <property type="evidence" value="ECO:0007669"/>
    <property type="project" value="UniProtKB-KW"/>
</dbReference>
<evidence type="ECO:0000259" key="10">
    <source>
        <dbReference type="PROSITE" id="PS50209"/>
    </source>
</evidence>
<feature type="domain" description="CARD" evidence="10">
    <location>
        <begin position="1"/>
        <end position="88"/>
    </location>
</feature>
<organism evidence="11 12">
    <name type="scientific">Plectus sambesii</name>
    <dbReference type="NCBI Taxonomy" id="2011161"/>
    <lineage>
        <taxon>Eukaryota</taxon>
        <taxon>Metazoa</taxon>
        <taxon>Ecdysozoa</taxon>
        <taxon>Nematoda</taxon>
        <taxon>Chromadorea</taxon>
        <taxon>Plectida</taxon>
        <taxon>Plectina</taxon>
        <taxon>Plectoidea</taxon>
        <taxon>Plectidae</taxon>
        <taxon>Plectus</taxon>
    </lineage>
</organism>
<evidence type="ECO:0000259" key="9">
    <source>
        <dbReference type="PROSITE" id="PS50208"/>
    </source>
</evidence>
<proteinExistence type="inferred from homology"/>
<keyword evidence="4" id="KW-0378">Hydrolase</keyword>
<feature type="domain" description="Caspase family p10" evidence="8">
    <location>
        <begin position="320"/>
        <end position="422"/>
    </location>
</feature>
<evidence type="ECO:0000256" key="1">
    <source>
        <dbReference type="ARBA" id="ARBA00010134"/>
    </source>
</evidence>
<dbReference type="Pfam" id="PF00619">
    <property type="entry name" value="CARD"/>
    <property type="match status" value="1"/>
</dbReference>
<protein>
    <submittedName>
        <fullName evidence="12">Uncharacterized protein</fullName>
    </submittedName>
</protein>
<comment type="similarity">
    <text evidence="1 7">Belongs to the peptidase C14A family.</text>
</comment>
<dbReference type="PROSITE" id="PS50209">
    <property type="entry name" value="CARD"/>
    <property type="match status" value="1"/>
</dbReference>
<dbReference type="InterPro" id="IPR015917">
    <property type="entry name" value="Pept_C14A"/>
</dbReference>
<dbReference type="PANTHER" id="PTHR47901:SF8">
    <property type="entry name" value="CASPASE-3"/>
    <property type="match status" value="1"/>
</dbReference>
<name>A0A914URA8_9BILA</name>
<dbReference type="InterPro" id="IPR001315">
    <property type="entry name" value="CARD"/>
</dbReference>
<dbReference type="Gene3D" id="3.40.50.1460">
    <property type="match status" value="1"/>
</dbReference>
<dbReference type="SUPFAM" id="SSF47986">
    <property type="entry name" value="DEATH domain"/>
    <property type="match status" value="1"/>
</dbReference>
<dbReference type="GO" id="GO:0006915">
    <property type="term" value="P:apoptotic process"/>
    <property type="evidence" value="ECO:0007669"/>
    <property type="project" value="UniProtKB-KW"/>
</dbReference>
<accession>A0A914URA8</accession>
<keyword evidence="5" id="KW-0788">Thiol protease</keyword>
<keyword evidence="2" id="KW-0645">Protease</keyword>
<keyword evidence="11" id="KW-1185">Reference proteome</keyword>
<dbReference type="GO" id="GO:0042981">
    <property type="term" value="P:regulation of apoptotic process"/>
    <property type="evidence" value="ECO:0007669"/>
    <property type="project" value="InterPro"/>
</dbReference>
<dbReference type="Gene3D" id="1.10.533.10">
    <property type="entry name" value="Death Domain, Fas"/>
    <property type="match status" value="1"/>
</dbReference>
<dbReference type="InterPro" id="IPR002398">
    <property type="entry name" value="Pept_C14"/>
</dbReference>
<dbReference type="Proteomes" id="UP000887566">
    <property type="component" value="Unplaced"/>
</dbReference>
<dbReference type="PANTHER" id="PTHR47901">
    <property type="entry name" value="CASPASE RECRUITMENT DOMAIN-CONTAINING PROTEIN 18"/>
    <property type="match status" value="1"/>
</dbReference>
<feature type="domain" description="Caspase family p20" evidence="9">
    <location>
        <begin position="172"/>
        <end position="300"/>
    </location>
</feature>
<dbReference type="SUPFAM" id="SSF52129">
    <property type="entry name" value="Caspase-like"/>
    <property type="match status" value="1"/>
</dbReference>
<keyword evidence="6" id="KW-0865">Zymogen</keyword>
<dbReference type="SMART" id="SM00115">
    <property type="entry name" value="CASc"/>
    <property type="match status" value="1"/>
</dbReference>
<dbReference type="AlphaFoldDB" id="A0A914URA8"/>
<evidence type="ECO:0000259" key="8">
    <source>
        <dbReference type="PROSITE" id="PS50207"/>
    </source>
</evidence>
<dbReference type="WBParaSite" id="PSAMB.scaffold1158size35130.g11432.t1">
    <property type="protein sequence ID" value="PSAMB.scaffold1158size35130.g11432.t1"/>
    <property type="gene ID" value="PSAMB.scaffold1158size35130.g11432"/>
</dbReference>
<sequence>MSDAEHQILNLAAKKLKQCLDVDGILMSLVSAEVISHEDSMRIRAAPSFDRCTALLDVLYRKENFLNVFLYTLIESNQSHIVEHINEFLPTVHLPPIDIQATKTARLHESAARVNAANTPSFLRFKKGDEFHDAELKIHDVEFAPDEVDNLVVHGGLLGKDIGTYDYNRDQRKAKILMINNIKFDYAEDRLGADKDKESLGILCEKVFPGIQPMYHENKKAHEMEQVLKKFADSVNESKAADVQAIFIFIMTHGHNADILGTDGESIPLLDVFKFFGPDACPNLSGKPKVFFIQACRGDDFDIAAIVPDQHDGIGSSKAKQEKISQLDDFLVAFSSGWGTYSLRNVQDGSYFIQVLKLVLEHAWSKGKGIEQVLKKVQIVMRHVRQNRFTNIAPRGSSPNRQELAQSPGYYSHLSMELILVPK</sequence>
<keyword evidence="3" id="KW-0053">Apoptosis</keyword>
<evidence type="ECO:0000256" key="4">
    <source>
        <dbReference type="ARBA" id="ARBA00022801"/>
    </source>
</evidence>
<dbReference type="PRINTS" id="PR00376">
    <property type="entry name" value="IL1BCENZYME"/>
</dbReference>